<dbReference type="Proteomes" id="UP000231092">
    <property type="component" value="Unassembled WGS sequence"/>
</dbReference>
<dbReference type="AlphaFoldDB" id="A0A2M8Z302"/>
<comment type="caution">
    <text evidence="2">The sequence shown here is derived from an EMBL/GenBank/DDBJ whole genome shotgun (WGS) entry which is preliminary data.</text>
</comment>
<evidence type="ECO:0000313" key="2">
    <source>
        <dbReference type="EMBL" id="PJJ27813.1"/>
    </source>
</evidence>
<feature type="coiled-coil region" evidence="1">
    <location>
        <begin position="102"/>
        <end position="129"/>
    </location>
</feature>
<dbReference type="EMBL" id="PGET01000001">
    <property type="protein sequence ID" value="PJJ27813.1"/>
    <property type="molecule type" value="Genomic_DNA"/>
</dbReference>
<protein>
    <submittedName>
        <fullName evidence="2">Uncharacterized protein</fullName>
    </submittedName>
</protein>
<proteinExistence type="predicted"/>
<dbReference type="OrthoDB" id="1931938at2"/>
<gene>
    <name evidence="2" type="ORF">H171_1292</name>
</gene>
<name>A0A2M8Z302_9FIRM</name>
<dbReference type="RefSeq" id="WP_100304402.1">
    <property type="nucleotide sequence ID" value="NZ_PGET01000001.1"/>
</dbReference>
<sequence>MSIEKIKFGDQVFDLVPAGVDLVDGGGTIKFLMGEKRFEEIETILQANSTIKQIARSGDTDWSRSDLVYGDFVSRDANYVIGTADDGVTVITAAVMIATFRTPDLRERVTALEKENENIKKENAAMKESLGTLILNNLEEVK</sequence>
<reference evidence="2 3" key="1">
    <citation type="submission" date="2017-11" db="EMBL/GenBank/DDBJ databases">
        <title>Understudied soil microbes with underappreciated capabilities: Untangling the Clostridium saccharolyticum group.</title>
        <authorList>
            <person name="Leschine S."/>
        </authorList>
    </citation>
    <scope>NUCLEOTIDE SEQUENCE [LARGE SCALE GENOMIC DNA]</scope>
    <source>
        <strain evidence="2 3">18A</strain>
    </source>
</reference>
<keyword evidence="1" id="KW-0175">Coiled coil</keyword>
<organism evidence="2 3">
    <name type="scientific">[Clostridium] celerecrescens 18A</name>
    <dbReference type="NCBI Taxonomy" id="1286362"/>
    <lineage>
        <taxon>Bacteria</taxon>
        <taxon>Bacillati</taxon>
        <taxon>Bacillota</taxon>
        <taxon>Clostridia</taxon>
        <taxon>Lachnospirales</taxon>
        <taxon>Lachnospiraceae</taxon>
        <taxon>Lacrimispora</taxon>
    </lineage>
</organism>
<evidence type="ECO:0000256" key="1">
    <source>
        <dbReference type="SAM" id="Coils"/>
    </source>
</evidence>
<evidence type="ECO:0000313" key="3">
    <source>
        <dbReference type="Proteomes" id="UP000231092"/>
    </source>
</evidence>
<accession>A0A2M8Z302</accession>